<accession>A0AAE0YPV7</accession>
<evidence type="ECO:0000313" key="2">
    <source>
        <dbReference type="Proteomes" id="UP001283361"/>
    </source>
</evidence>
<dbReference type="AlphaFoldDB" id="A0AAE0YPV7"/>
<reference evidence="1" key="1">
    <citation type="journal article" date="2023" name="G3 (Bethesda)">
        <title>A reference genome for the long-term kleptoplast-retaining sea slug Elysia crispata morphotype clarki.</title>
        <authorList>
            <person name="Eastman K.E."/>
            <person name="Pendleton A.L."/>
            <person name="Shaikh M.A."/>
            <person name="Suttiyut T."/>
            <person name="Ogas R."/>
            <person name="Tomko P."/>
            <person name="Gavelis G."/>
            <person name="Widhalm J.R."/>
            <person name="Wisecaver J.H."/>
        </authorList>
    </citation>
    <scope>NUCLEOTIDE SEQUENCE</scope>
    <source>
        <strain evidence="1">ECLA1</strain>
    </source>
</reference>
<dbReference type="EMBL" id="JAWDGP010005692">
    <property type="protein sequence ID" value="KAK3753737.1"/>
    <property type="molecule type" value="Genomic_DNA"/>
</dbReference>
<name>A0AAE0YPV7_9GAST</name>
<protein>
    <submittedName>
        <fullName evidence="1">Uncharacterized protein</fullName>
    </submittedName>
</protein>
<dbReference type="Proteomes" id="UP001283361">
    <property type="component" value="Unassembled WGS sequence"/>
</dbReference>
<comment type="caution">
    <text evidence="1">The sequence shown here is derived from an EMBL/GenBank/DDBJ whole genome shotgun (WGS) entry which is preliminary data.</text>
</comment>
<proteinExistence type="predicted"/>
<keyword evidence="2" id="KW-1185">Reference proteome</keyword>
<gene>
    <name evidence="1" type="ORF">RRG08_034912</name>
</gene>
<sequence>MNICRVLNQARFLAYPPFRRLQIKDLTVMTTIMSHDLDQPTSSSGDSQNPEPVSLYTSHSIGCVHDTLCVTSQIKVTSNRPCLT</sequence>
<organism evidence="1 2">
    <name type="scientific">Elysia crispata</name>
    <name type="common">lettuce slug</name>
    <dbReference type="NCBI Taxonomy" id="231223"/>
    <lineage>
        <taxon>Eukaryota</taxon>
        <taxon>Metazoa</taxon>
        <taxon>Spiralia</taxon>
        <taxon>Lophotrochozoa</taxon>
        <taxon>Mollusca</taxon>
        <taxon>Gastropoda</taxon>
        <taxon>Heterobranchia</taxon>
        <taxon>Euthyneura</taxon>
        <taxon>Panpulmonata</taxon>
        <taxon>Sacoglossa</taxon>
        <taxon>Placobranchoidea</taxon>
        <taxon>Plakobranchidae</taxon>
        <taxon>Elysia</taxon>
    </lineage>
</organism>
<evidence type="ECO:0000313" key="1">
    <source>
        <dbReference type="EMBL" id="KAK3753737.1"/>
    </source>
</evidence>